<name>A0A1S4BPL9_TOBAC</name>
<organism evidence="3 4">
    <name type="scientific">Nicotiana tabacum</name>
    <name type="common">Common tobacco</name>
    <dbReference type="NCBI Taxonomy" id="4097"/>
    <lineage>
        <taxon>Eukaryota</taxon>
        <taxon>Viridiplantae</taxon>
        <taxon>Streptophyta</taxon>
        <taxon>Embryophyta</taxon>
        <taxon>Tracheophyta</taxon>
        <taxon>Spermatophyta</taxon>
        <taxon>Magnoliopsida</taxon>
        <taxon>eudicotyledons</taxon>
        <taxon>Gunneridae</taxon>
        <taxon>Pentapetalae</taxon>
        <taxon>asterids</taxon>
        <taxon>lamiids</taxon>
        <taxon>Solanales</taxon>
        <taxon>Solanaceae</taxon>
        <taxon>Nicotianoideae</taxon>
        <taxon>Nicotianeae</taxon>
        <taxon>Nicotiana</taxon>
    </lineage>
</organism>
<reference evidence="3" key="1">
    <citation type="journal article" date="2014" name="Nat. Commun.">
        <title>The tobacco genome sequence and its comparison with those of tomato and potato.</title>
        <authorList>
            <person name="Sierro N."/>
            <person name="Battey J.N."/>
            <person name="Ouadi S."/>
            <person name="Bakaher N."/>
            <person name="Bovet L."/>
            <person name="Willig A."/>
            <person name="Goepfert S."/>
            <person name="Peitsch M.C."/>
            <person name="Ivanov N.V."/>
        </authorList>
    </citation>
    <scope>NUCLEOTIDE SEQUENCE [LARGE SCALE GENOMIC DNA]</scope>
</reference>
<evidence type="ECO:0000313" key="3">
    <source>
        <dbReference type="Proteomes" id="UP000790787"/>
    </source>
</evidence>
<sequence length="164" mass="17860">MDLITSQKEVVQAQLASTEAQLRAAKEKISVQAKRIEELQSELNSAVSGQESLATELEAAKSQVAVASTKANAKVAQFKVDVEAIQAQAKSMVDHARWEARREALEGVHAQGFDILAEIENAKVEEARARKLAFPEEYFKSLTESEGGEDPEDEDATSDEDQAA</sequence>
<dbReference type="PaxDb" id="4097-A0A1S4BPL9"/>
<evidence type="ECO:0000256" key="1">
    <source>
        <dbReference type="SAM" id="Coils"/>
    </source>
</evidence>
<feature type="coiled-coil region" evidence="1">
    <location>
        <begin position="8"/>
        <end position="42"/>
    </location>
</feature>
<dbReference type="RefSeq" id="XP_016490783.1">
    <property type="nucleotide sequence ID" value="XM_016635297.2"/>
</dbReference>
<protein>
    <submittedName>
        <fullName evidence="4">Uncharacterized protein LOC107810508</fullName>
    </submittedName>
</protein>
<dbReference type="RefSeq" id="XP_016490783.1">
    <property type="nucleotide sequence ID" value="XM_016635297.1"/>
</dbReference>
<dbReference type="AlphaFoldDB" id="A0A1S4BPL9"/>
<keyword evidence="1" id="KW-0175">Coiled coil</keyword>
<proteinExistence type="predicted"/>
<feature type="compositionally biased region" description="Acidic residues" evidence="2">
    <location>
        <begin position="146"/>
        <end position="164"/>
    </location>
</feature>
<evidence type="ECO:0000256" key="2">
    <source>
        <dbReference type="SAM" id="MobiDB-lite"/>
    </source>
</evidence>
<gene>
    <name evidence="4" type="primary">LOC107810508</name>
</gene>
<accession>A0A1S4BPL9</accession>
<reference evidence="4" key="2">
    <citation type="submission" date="2025-08" db="UniProtKB">
        <authorList>
            <consortium name="RefSeq"/>
        </authorList>
    </citation>
    <scope>IDENTIFICATION</scope>
    <source>
        <tissue evidence="4">Leaf</tissue>
    </source>
</reference>
<dbReference type="OrthoDB" id="10307063at2759"/>
<evidence type="ECO:0000313" key="4">
    <source>
        <dbReference type="RefSeq" id="XP_016490783.1"/>
    </source>
</evidence>
<dbReference type="GeneID" id="107810508"/>
<feature type="region of interest" description="Disordered" evidence="2">
    <location>
        <begin position="140"/>
        <end position="164"/>
    </location>
</feature>
<keyword evidence="3" id="KW-1185">Reference proteome</keyword>
<dbReference type="Proteomes" id="UP000790787">
    <property type="component" value="Chromosome 15"/>
</dbReference>
<dbReference type="KEGG" id="nta:107810508"/>